<accession>A0AAW0GIG7</accession>
<evidence type="ECO:0000313" key="1">
    <source>
        <dbReference type="EMBL" id="KAK7688765.1"/>
    </source>
</evidence>
<gene>
    <name evidence="1" type="ORF">QCA50_008304</name>
</gene>
<keyword evidence="2" id="KW-1185">Reference proteome</keyword>
<reference evidence="1 2" key="1">
    <citation type="submission" date="2022-09" db="EMBL/GenBank/DDBJ databases">
        <authorList>
            <person name="Palmer J.M."/>
        </authorList>
    </citation>
    <scope>NUCLEOTIDE SEQUENCE [LARGE SCALE GENOMIC DNA]</scope>
    <source>
        <strain evidence="1 2">DSM 7382</strain>
    </source>
</reference>
<comment type="caution">
    <text evidence="1">The sequence shown here is derived from an EMBL/GenBank/DDBJ whole genome shotgun (WGS) entry which is preliminary data.</text>
</comment>
<organism evidence="1 2">
    <name type="scientific">Cerrena zonata</name>
    <dbReference type="NCBI Taxonomy" id="2478898"/>
    <lineage>
        <taxon>Eukaryota</taxon>
        <taxon>Fungi</taxon>
        <taxon>Dikarya</taxon>
        <taxon>Basidiomycota</taxon>
        <taxon>Agaricomycotina</taxon>
        <taxon>Agaricomycetes</taxon>
        <taxon>Polyporales</taxon>
        <taxon>Cerrenaceae</taxon>
        <taxon>Cerrena</taxon>
    </lineage>
</organism>
<proteinExistence type="predicted"/>
<sequence>MLHDSRDFLIKALDTLNTKLVDRMLDIGQVGELTSRMLLLFARDSILIPSLSPSPLSPPRTPRPPISYDRPAIGDPGTALHYCQETKLLDWLETLFGEQFFPEGEGQKAEIEHAFEHAYINFSYWISLEENICEGDCKPWHPSPWLLRHNQRDCAVQCTEHQPEIDKIGSILFKDDVNKPIEECMSAWVVSDKDKAWRRGSPDYLYNIQLNSPSIRCQTNRPWVAILLDLGTSQSKVSSIWDPPRAGKRKCPPFPGYLRIYASGLTSKIFPFLTEQLESRMRAILPVKPGLGTTYPLARVVNQAHQYRATPKDGNLG</sequence>
<dbReference type="EMBL" id="JASBNA010000010">
    <property type="protein sequence ID" value="KAK7688765.1"/>
    <property type="molecule type" value="Genomic_DNA"/>
</dbReference>
<protein>
    <submittedName>
        <fullName evidence="1">Uncharacterized protein</fullName>
    </submittedName>
</protein>
<dbReference type="AlphaFoldDB" id="A0AAW0GIG7"/>
<evidence type="ECO:0000313" key="2">
    <source>
        <dbReference type="Proteomes" id="UP001385951"/>
    </source>
</evidence>
<dbReference type="Proteomes" id="UP001385951">
    <property type="component" value="Unassembled WGS sequence"/>
</dbReference>
<name>A0AAW0GIG7_9APHY</name>